<name>A0ABQ8IW13_DERPT</name>
<proteinExistence type="predicted"/>
<keyword evidence="1" id="KW-0472">Membrane</keyword>
<reference evidence="2 3" key="1">
    <citation type="journal article" date="2018" name="J. Allergy Clin. Immunol.">
        <title>High-quality assembly of Dermatophagoides pteronyssinus genome and transcriptome reveals a wide range of novel allergens.</title>
        <authorList>
            <person name="Liu X.Y."/>
            <person name="Yang K.Y."/>
            <person name="Wang M.Q."/>
            <person name="Kwok J.S."/>
            <person name="Zeng X."/>
            <person name="Yang Z."/>
            <person name="Xiao X.J."/>
            <person name="Lau C.P."/>
            <person name="Li Y."/>
            <person name="Huang Z.M."/>
            <person name="Ba J.G."/>
            <person name="Yim A.K."/>
            <person name="Ouyang C.Y."/>
            <person name="Ngai S.M."/>
            <person name="Chan T.F."/>
            <person name="Leung E.L."/>
            <person name="Liu L."/>
            <person name="Liu Z.G."/>
            <person name="Tsui S.K."/>
        </authorList>
    </citation>
    <scope>NUCLEOTIDE SEQUENCE [LARGE SCALE GENOMIC DNA]</scope>
    <source>
        <strain evidence="2">Derp</strain>
    </source>
</reference>
<feature type="transmembrane region" description="Helical" evidence="1">
    <location>
        <begin position="9"/>
        <end position="29"/>
    </location>
</feature>
<keyword evidence="1" id="KW-0812">Transmembrane</keyword>
<protein>
    <recommendedName>
        <fullName evidence="4">Transmembrane protein</fullName>
    </recommendedName>
</protein>
<evidence type="ECO:0000256" key="1">
    <source>
        <dbReference type="SAM" id="Phobius"/>
    </source>
</evidence>
<organism evidence="2 3">
    <name type="scientific">Dermatophagoides pteronyssinus</name>
    <name type="common">European house dust mite</name>
    <dbReference type="NCBI Taxonomy" id="6956"/>
    <lineage>
        <taxon>Eukaryota</taxon>
        <taxon>Metazoa</taxon>
        <taxon>Ecdysozoa</taxon>
        <taxon>Arthropoda</taxon>
        <taxon>Chelicerata</taxon>
        <taxon>Arachnida</taxon>
        <taxon>Acari</taxon>
        <taxon>Acariformes</taxon>
        <taxon>Sarcoptiformes</taxon>
        <taxon>Astigmata</taxon>
        <taxon>Psoroptidia</taxon>
        <taxon>Analgoidea</taxon>
        <taxon>Pyroglyphidae</taxon>
        <taxon>Dermatophagoidinae</taxon>
        <taxon>Dermatophagoides</taxon>
    </lineage>
</organism>
<keyword evidence="3" id="KW-1185">Reference proteome</keyword>
<reference evidence="2 3" key="2">
    <citation type="journal article" date="2022" name="Mol. Biol. Evol.">
        <title>Comparative Genomics Reveals Insights into the Divergent Evolution of Astigmatic Mites and Household Pest Adaptations.</title>
        <authorList>
            <person name="Xiong Q."/>
            <person name="Wan A.T."/>
            <person name="Liu X."/>
            <person name="Fung C.S."/>
            <person name="Xiao X."/>
            <person name="Malainual N."/>
            <person name="Hou J."/>
            <person name="Wang L."/>
            <person name="Wang M."/>
            <person name="Yang K.Y."/>
            <person name="Cui Y."/>
            <person name="Leung E.L."/>
            <person name="Nong W."/>
            <person name="Shin S.K."/>
            <person name="Au S.W."/>
            <person name="Jeong K.Y."/>
            <person name="Chew F.T."/>
            <person name="Hui J.H."/>
            <person name="Leung T.F."/>
            <person name="Tungtrongchitr A."/>
            <person name="Zhong N."/>
            <person name="Liu Z."/>
            <person name="Tsui S.K."/>
        </authorList>
    </citation>
    <scope>NUCLEOTIDE SEQUENCE [LARGE SCALE GENOMIC DNA]</scope>
    <source>
        <strain evidence="2">Derp</strain>
    </source>
</reference>
<dbReference type="EMBL" id="NJHN03000107">
    <property type="protein sequence ID" value="KAH9414502.1"/>
    <property type="molecule type" value="Genomic_DNA"/>
</dbReference>
<evidence type="ECO:0008006" key="4">
    <source>
        <dbReference type="Google" id="ProtNLM"/>
    </source>
</evidence>
<sequence>MAQIYRSRLIITTIFFIITTTLISTNWSLPITSSSSNSSSSSSSLLLHEKSSSSPFCQSHSNINQVYNIGQDIYLSLNSRTIYRFNVKQKKFYQHKYDINELFGKIL</sequence>
<accession>A0ABQ8IW13</accession>
<dbReference type="Proteomes" id="UP000887458">
    <property type="component" value="Unassembled WGS sequence"/>
</dbReference>
<keyword evidence="1" id="KW-1133">Transmembrane helix</keyword>
<comment type="caution">
    <text evidence="2">The sequence shown here is derived from an EMBL/GenBank/DDBJ whole genome shotgun (WGS) entry which is preliminary data.</text>
</comment>
<evidence type="ECO:0000313" key="2">
    <source>
        <dbReference type="EMBL" id="KAH9414502.1"/>
    </source>
</evidence>
<gene>
    <name evidence="2" type="ORF">DERP_008697</name>
</gene>
<evidence type="ECO:0000313" key="3">
    <source>
        <dbReference type="Proteomes" id="UP000887458"/>
    </source>
</evidence>